<dbReference type="Proteomes" id="UP000694570">
    <property type="component" value="Unplaced"/>
</dbReference>
<dbReference type="Pfam" id="PF05817">
    <property type="entry name" value="Ribophorin_II"/>
    <property type="match status" value="1"/>
</dbReference>
<evidence type="ECO:0000313" key="16">
    <source>
        <dbReference type="Ensembl" id="ENSSSCP00030012636.1"/>
    </source>
</evidence>
<comment type="subcellular location">
    <subcellularLocation>
        <location evidence="2 12">Endoplasmic reticulum membrane</location>
        <topology evidence="2 12">Multi-pass membrane protein</topology>
    </subcellularLocation>
</comment>
<feature type="domain" description="Ribophorin II third" evidence="14">
    <location>
        <begin position="353"/>
        <end position="472"/>
    </location>
</feature>
<reference evidence="16" key="1">
    <citation type="submission" date="2025-08" db="UniProtKB">
        <authorList>
            <consortium name="Ensembl"/>
        </authorList>
    </citation>
    <scope>IDENTIFICATION</scope>
</reference>
<evidence type="ECO:0000256" key="6">
    <source>
        <dbReference type="ARBA" id="ARBA00022692"/>
    </source>
</evidence>
<dbReference type="UniPathway" id="UPA00378"/>
<keyword evidence="7 12" id="KW-0732">Signal</keyword>
<dbReference type="PANTHER" id="PTHR12640">
    <property type="entry name" value="RIBOPHORIN II"/>
    <property type="match status" value="1"/>
</dbReference>
<dbReference type="InterPro" id="IPR056790">
    <property type="entry name" value="Ribophorin_II_C"/>
</dbReference>
<comment type="function">
    <text evidence="1 12">Subunit of the oligosaccharyl transferase (OST) complex that catalyzes the initial transfer of a defined glycan (Glc(3)Man(9)GlcNAc(2) in eukaryotes) from the lipid carrier dolichol-pyrophosphate to an asparagine residue within an Asn-X-Ser/Thr consensus motif in nascent polypeptide chains, the first step in protein N-glycosylation. N-glycosylation occurs cotranslationally and the complex associates with the Sec61 complex at the channel-forming translocon complex that mediates protein translocation across the endoplasmic reticulum (ER). All subunits are required for a maximal enzyme activity.</text>
</comment>
<evidence type="ECO:0000256" key="10">
    <source>
        <dbReference type="ARBA" id="ARBA00023136"/>
    </source>
</evidence>
<evidence type="ECO:0000256" key="8">
    <source>
        <dbReference type="ARBA" id="ARBA00022824"/>
    </source>
</evidence>
<keyword evidence="10 12" id="KW-0472">Membrane</keyword>
<dbReference type="Ensembl" id="ENSSSCT00030028264.1">
    <property type="protein sequence ID" value="ENSSSCP00030012636.1"/>
    <property type="gene ID" value="ENSSSCG00030020390.1"/>
</dbReference>
<dbReference type="InterPro" id="IPR055374">
    <property type="entry name" value="Ribophorin_II_3rd"/>
</dbReference>
<feature type="transmembrane region" description="Helical" evidence="12">
    <location>
        <begin position="509"/>
        <end position="529"/>
    </location>
</feature>
<feature type="domain" description="Ribophorin II N-terminal" evidence="13">
    <location>
        <begin position="29"/>
        <end position="263"/>
    </location>
</feature>
<evidence type="ECO:0000256" key="3">
    <source>
        <dbReference type="ARBA" id="ARBA00004922"/>
    </source>
</evidence>
<dbReference type="GO" id="GO:0008250">
    <property type="term" value="C:oligosaccharyltransferase complex"/>
    <property type="evidence" value="ECO:0007669"/>
    <property type="project" value="UniProtKB-UniRule"/>
</dbReference>
<evidence type="ECO:0000256" key="1">
    <source>
        <dbReference type="ARBA" id="ARBA00002791"/>
    </source>
</evidence>
<gene>
    <name evidence="16" type="primary">RPN2</name>
</gene>
<accession>A0A8D0VWR9</accession>
<proteinExistence type="inferred from homology"/>
<comment type="similarity">
    <text evidence="4 12">Belongs to the SWP1 family.</text>
</comment>
<evidence type="ECO:0000256" key="11">
    <source>
        <dbReference type="ARBA" id="ARBA00046750"/>
    </source>
</evidence>
<comment type="subunit">
    <text evidence="11">Component of the oligosaccharyltransferase (OST) complex. OST exists in two different complex forms which contain common core subunits RPN1, RPN2, OST48, OST4, DAD1 and TMEM258, either STT3A or STT3B as catalytic subunits, and form-specific accessory subunits. STT3A complex assembly occurs through the formation of 3 subcomplexes. Subcomplex 1 contains RPN1 and TMEM258, subcomplex 2 contains the STT3A-specific subunits STT3A, DC2/OSTC, and KCP2 as well as the core subunit OST4, and subcomplex 3 contains RPN2, DAD1, and OST48. The STT3A complex can form stable complexes with the Sec61 complex or with both the Sec61 and TRAP complexes. Interacts with DDI2. Interacts with TMEM35A/NACHO.</text>
</comment>
<protein>
    <recommendedName>
        <fullName evidence="5 12">Dolichyl-diphosphooligosaccharide--protein glycosyltransferase subunit 2</fullName>
    </recommendedName>
    <alternativeName>
        <fullName evidence="12">Ribophorin-2</fullName>
    </alternativeName>
</protein>
<evidence type="ECO:0000256" key="7">
    <source>
        <dbReference type="ARBA" id="ARBA00022729"/>
    </source>
</evidence>
<keyword evidence="6 12" id="KW-0812">Transmembrane</keyword>
<evidence type="ECO:0000256" key="2">
    <source>
        <dbReference type="ARBA" id="ARBA00004477"/>
    </source>
</evidence>
<evidence type="ECO:0000259" key="13">
    <source>
        <dbReference type="Pfam" id="PF05817"/>
    </source>
</evidence>
<dbReference type="PANTHER" id="PTHR12640:SF0">
    <property type="entry name" value="DOLICHYL-DIPHOSPHOOLIGOSACCHARIDE--PROTEIN GLYCOSYLTRANSFERASE SUBUNIT 2"/>
    <property type="match status" value="1"/>
</dbReference>
<organism evidence="16 17">
    <name type="scientific">Sus scrofa</name>
    <name type="common">Pig</name>
    <dbReference type="NCBI Taxonomy" id="9823"/>
    <lineage>
        <taxon>Eukaryota</taxon>
        <taxon>Metazoa</taxon>
        <taxon>Chordata</taxon>
        <taxon>Craniata</taxon>
        <taxon>Vertebrata</taxon>
        <taxon>Euteleostomi</taxon>
        <taxon>Mammalia</taxon>
        <taxon>Eutheria</taxon>
        <taxon>Laurasiatheria</taxon>
        <taxon>Artiodactyla</taxon>
        <taxon>Suina</taxon>
        <taxon>Suidae</taxon>
        <taxon>Sus</taxon>
    </lineage>
</organism>
<evidence type="ECO:0000259" key="14">
    <source>
        <dbReference type="Pfam" id="PF23860"/>
    </source>
</evidence>
<name>A0A8D0VWR9_PIG</name>
<feature type="transmembrane region" description="Helical" evidence="12">
    <location>
        <begin position="574"/>
        <end position="591"/>
    </location>
</feature>
<comment type="pathway">
    <text evidence="3 12">Protein modification; protein glycosylation.</text>
</comment>
<keyword evidence="8 12" id="KW-0256">Endoplasmic reticulum</keyword>
<sequence>MAPPGSSTVLLLALTIIASTQALTPTHYLTKHDVERLKASLDRPFTSLESAFYSIVGLSSLGAQVPDEKKACTFIKSNLDPSNVDSLFYAAQSSQALSGCEISISNETKDLLLAAVSEDSSVTQIYHAVAALSGFGLPLASQEALGALTARLSKEETVLATVQALQTASYLSQQADLRSIVEEIEDLVARLDELGGVYLQFEEGLETTALFVAATYKLMDHVGTEPSIKEDQVIQLMNTIFSKKNFESLPEAFSVASAAAALSQNRYHVPVVVVPEGSPSDTQEQAFLRLQVTNVLSQPLTQATVKLEHAKSVASRATVLQKTSFTPVGDVFELNFVNVKFSSGYYDFSVKVEGDNRYIANTVEVTYPAKAKGAFIADSHQNFALFFQLVDVNTGAELTPHQTFVRLHNQKTGQEVVFVAEPDSKNVYRFELDTSERKIEFDSASGTYTLYLIIGDATLKNPIHWNVADVVIRFPEEDAPSTVLSKNLFTAKQEIQHLFREPEKRPPTVVSNTFTALILSPLLLLFALWIRIGANISNFTFAPSTIIFHLGHAAMLGLMYVYWTQLNMFQTLKYLAILGSVTFLAGNRMLAQQAIKRTAH</sequence>
<feature type="transmembrane region" description="Helical" evidence="12">
    <location>
        <begin position="541"/>
        <end position="562"/>
    </location>
</feature>
<dbReference type="GO" id="GO:0006487">
    <property type="term" value="P:protein N-linked glycosylation"/>
    <property type="evidence" value="ECO:0007669"/>
    <property type="project" value="UniProtKB-UniRule"/>
</dbReference>
<evidence type="ECO:0000256" key="12">
    <source>
        <dbReference type="RuleBase" id="RU366029"/>
    </source>
</evidence>
<evidence type="ECO:0000256" key="4">
    <source>
        <dbReference type="ARBA" id="ARBA00009038"/>
    </source>
</evidence>
<dbReference type="Pfam" id="PF25147">
    <property type="entry name" value="Ribophorin_II_C"/>
    <property type="match status" value="1"/>
</dbReference>
<evidence type="ECO:0000259" key="15">
    <source>
        <dbReference type="Pfam" id="PF25147"/>
    </source>
</evidence>
<dbReference type="AlphaFoldDB" id="A0A8D0VWR9"/>
<feature type="signal peptide" evidence="12">
    <location>
        <begin position="1"/>
        <end position="22"/>
    </location>
</feature>
<keyword evidence="9 12" id="KW-1133">Transmembrane helix</keyword>
<dbReference type="InterPro" id="IPR055373">
    <property type="entry name" value="Ribophorin_II_N"/>
</dbReference>
<feature type="chain" id="PRO_5034336077" description="Dolichyl-diphosphooligosaccharide--protein glycosyltransferase subunit 2" evidence="12">
    <location>
        <begin position="23"/>
        <end position="600"/>
    </location>
</feature>
<evidence type="ECO:0000256" key="5">
    <source>
        <dbReference type="ARBA" id="ARBA00017612"/>
    </source>
</evidence>
<dbReference type="InterPro" id="IPR008814">
    <property type="entry name" value="Swp1"/>
</dbReference>
<evidence type="ECO:0000313" key="17">
    <source>
        <dbReference type="Proteomes" id="UP000694570"/>
    </source>
</evidence>
<dbReference type="Pfam" id="PF23860">
    <property type="entry name" value="Ribophorin_II_3rd"/>
    <property type="match status" value="1"/>
</dbReference>
<feature type="domain" description="Ribophorin II C-terminal" evidence="15">
    <location>
        <begin position="499"/>
        <end position="597"/>
    </location>
</feature>
<evidence type="ECO:0000256" key="9">
    <source>
        <dbReference type="ARBA" id="ARBA00022989"/>
    </source>
</evidence>